<keyword evidence="2" id="KW-1185">Reference proteome</keyword>
<evidence type="ECO:0000313" key="1">
    <source>
        <dbReference type="EMBL" id="BCJ93537.1"/>
    </source>
</evidence>
<dbReference type="RefSeq" id="WP_184090874.1">
    <property type="nucleotide sequence ID" value="NZ_AP023367.1"/>
</dbReference>
<name>A0A6S6R0C7_9FIRM</name>
<sequence length="294" mass="33038">MGFITDGLMNAIGDIFRNGIESFLKYLLKDALSAIDSFLNDIVKIAFHSQEYMTDDMGLSFDNLFLVVYSFGYYLIILKFLKKGFDTYIAWSDGDADMDPFTLATALFKAIIIAVSFNTLYGYMVDIATDLMNKGLNSLNHFGFDADINLSNIINKMLVGGITFIIFAIVYLVCYFLLWIQFIRRGLEIFVLRLGVPLACAGLMDSDGGVFKPYMRKFFQEVFTVILQTFFLKLSMFLIMNGHPIWGIAAISGALKAPQFLQEFIMVYGGGGQGIVSKTTQTMYTANMIRSFAK</sequence>
<protein>
    <submittedName>
        <fullName evidence="1">Uncharacterized protein</fullName>
    </submittedName>
</protein>
<evidence type="ECO:0000313" key="2">
    <source>
        <dbReference type="Proteomes" id="UP000515561"/>
    </source>
</evidence>
<reference evidence="1 2" key="1">
    <citation type="journal article" date="2016" name="Int. J. Syst. Evol. Microbiol.">
        <title>Descriptions of Anaerotaenia torta gen. nov., sp. nov. and Anaerocolumna cellulosilytica gen. nov., sp. nov. isolated from a methanogenic reactor of cattle waste.</title>
        <authorList>
            <person name="Uek A."/>
            <person name="Ohtaki Y."/>
            <person name="Kaku N."/>
            <person name="Ueki K."/>
        </authorList>
    </citation>
    <scope>NUCLEOTIDE SEQUENCE [LARGE SCALE GENOMIC DNA]</scope>
    <source>
        <strain evidence="1 2">SN021</strain>
    </source>
</reference>
<dbReference type="Pfam" id="PF19597">
    <property type="entry name" value="TrbL_4"/>
    <property type="match status" value="1"/>
</dbReference>
<organism evidence="1 2">
    <name type="scientific">Anaerocolumna cellulosilytica</name>
    <dbReference type="NCBI Taxonomy" id="433286"/>
    <lineage>
        <taxon>Bacteria</taxon>
        <taxon>Bacillati</taxon>
        <taxon>Bacillota</taxon>
        <taxon>Clostridia</taxon>
        <taxon>Lachnospirales</taxon>
        <taxon>Lachnospiraceae</taxon>
        <taxon>Anaerocolumna</taxon>
    </lineage>
</organism>
<proteinExistence type="predicted"/>
<dbReference type="Proteomes" id="UP000515561">
    <property type="component" value="Chromosome"/>
</dbReference>
<dbReference type="InterPro" id="IPR046084">
    <property type="entry name" value="TrbL_4"/>
</dbReference>
<gene>
    <name evidence="1" type="ORF">acsn021_11060</name>
</gene>
<accession>A0A6S6R0C7</accession>
<dbReference type="KEGG" id="acel:acsn021_11060"/>
<dbReference type="AlphaFoldDB" id="A0A6S6R0C7"/>
<dbReference type="EMBL" id="AP023367">
    <property type="protein sequence ID" value="BCJ93537.1"/>
    <property type="molecule type" value="Genomic_DNA"/>
</dbReference>